<dbReference type="PANTHER" id="PTHR41394">
    <property type="entry name" value="MAGNESIUM TRANSPORTER MGTE"/>
    <property type="match status" value="1"/>
</dbReference>
<evidence type="ECO:0000256" key="4">
    <source>
        <dbReference type="ARBA" id="ARBA00022692"/>
    </source>
</evidence>
<comment type="similarity">
    <text evidence="2">Belongs to the SLC41A transporter family.</text>
</comment>
<evidence type="ECO:0000256" key="5">
    <source>
        <dbReference type="ARBA" id="ARBA00022842"/>
    </source>
</evidence>
<dbReference type="EMBL" id="JAVDWN010000004">
    <property type="protein sequence ID" value="MDR7163559.1"/>
    <property type="molecule type" value="Genomic_DNA"/>
</dbReference>
<name>A0AAW8NB36_PSEOX</name>
<feature type="transmembrane region" description="Helical" evidence="8">
    <location>
        <begin position="264"/>
        <end position="289"/>
    </location>
</feature>
<gene>
    <name evidence="10" type="ORF">J2X12_001573</name>
</gene>
<evidence type="ECO:0000313" key="10">
    <source>
        <dbReference type="EMBL" id="MDR7163559.1"/>
    </source>
</evidence>
<evidence type="ECO:0000256" key="7">
    <source>
        <dbReference type="ARBA" id="ARBA00023136"/>
    </source>
</evidence>
<dbReference type="Gene3D" id="1.10.357.20">
    <property type="entry name" value="SLC41 divalent cation transporters, integral membrane domain"/>
    <property type="match status" value="1"/>
</dbReference>
<evidence type="ECO:0000256" key="6">
    <source>
        <dbReference type="ARBA" id="ARBA00022989"/>
    </source>
</evidence>
<dbReference type="GeneID" id="97421954"/>
<keyword evidence="4 8" id="KW-0812">Transmembrane</keyword>
<reference evidence="10" key="1">
    <citation type="submission" date="2023-07" db="EMBL/GenBank/DDBJ databases">
        <title>Sorghum-associated microbial communities from plants grown in Nebraska, USA.</title>
        <authorList>
            <person name="Schachtman D."/>
        </authorList>
    </citation>
    <scope>NUCLEOTIDE SEQUENCE</scope>
    <source>
        <strain evidence="10">BE261</strain>
    </source>
</reference>
<evidence type="ECO:0000256" key="1">
    <source>
        <dbReference type="ARBA" id="ARBA00004141"/>
    </source>
</evidence>
<dbReference type="AlphaFoldDB" id="A0AAW8NB36"/>
<feature type="transmembrane region" description="Helical" evidence="8">
    <location>
        <begin position="166"/>
        <end position="184"/>
    </location>
</feature>
<keyword evidence="6 8" id="KW-1133">Transmembrane helix</keyword>
<evidence type="ECO:0000259" key="9">
    <source>
        <dbReference type="Pfam" id="PF01769"/>
    </source>
</evidence>
<dbReference type="InterPro" id="IPR036739">
    <property type="entry name" value="SLC41_membr_dom_sf"/>
</dbReference>
<dbReference type="InterPro" id="IPR006667">
    <property type="entry name" value="SLC41_membr_dom"/>
</dbReference>
<evidence type="ECO:0000256" key="8">
    <source>
        <dbReference type="SAM" id="Phobius"/>
    </source>
</evidence>
<feature type="transmembrane region" description="Helical" evidence="8">
    <location>
        <begin position="301"/>
        <end position="324"/>
    </location>
</feature>
<comment type="caution">
    <text evidence="10">The sequence shown here is derived from an EMBL/GenBank/DDBJ whole genome shotgun (WGS) entry which is preliminary data.</text>
</comment>
<dbReference type="GO" id="GO:0016020">
    <property type="term" value="C:membrane"/>
    <property type="evidence" value="ECO:0007669"/>
    <property type="project" value="UniProtKB-SubCell"/>
</dbReference>
<dbReference type="PANTHER" id="PTHR41394:SF5">
    <property type="entry name" value="SLC41A_MGTE INTEGRAL MEMBRANE DOMAIN-CONTAINING PROTEIN"/>
    <property type="match status" value="1"/>
</dbReference>
<protein>
    <submittedName>
        <fullName evidence="10">Magnesium transporter</fullName>
    </submittedName>
</protein>
<dbReference type="InterPro" id="IPR046342">
    <property type="entry name" value="CBS_dom_sf"/>
</dbReference>
<feature type="transmembrane region" description="Helical" evidence="8">
    <location>
        <begin position="190"/>
        <end position="210"/>
    </location>
</feature>
<sequence length="325" mass="34131">MTILDPARSDQFRTAAQHASFHVPTARRDELATHVLDAMRGQHYDSAAAVAVVDGDQLLGLVTIEKLFAAPPATPMSLLMDANPPVVASSTVQEHAAWKAVHHNEPTLAVIDDGRFGGLIPANAMLEVLLTEHDEDMVRLGGFLRSASPAQLTTVEPLLRRLWHRLPWLGVGLIGALLAAGVVGNFEADLAEHVLIAFFVPGVVYLADAIGTQTEALVIRGLSLGVGVRRVIGREIATGVILGLLLGGVSLLVVGLIWQDWAVALAVALSLLAAASIATVIALVLPWIISRLGQDPAFGSGPLATVVQDILTVTIYLGVASALVG</sequence>
<accession>A0AAW8NB36</accession>
<dbReference type="SUPFAM" id="SSF161093">
    <property type="entry name" value="MgtE membrane domain-like"/>
    <property type="match status" value="1"/>
</dbReference>
<dbReference type="Proteomes" id="UP001262032">
    <property type="component" value="Unassembled WGS sequence"/>
</dbReference>
<proteinExistence type="inferred from homology"/>
<comment type="subcellular location">
    <subcellularLocation>
        <location evidence="1">Membrane</location>
        <topology evidence="1">Multi-pass membrane protein</topology>
    </subcellularLocation>
</comment>
<keyword evidence="5" id="KW-0460">Magnesium</keyword>
<keyword evidence="3" id="KW-0813">Transport</keyword>
<keyword evidence="7 8" id="KW-0472">Membrane</keyword>
<dbReference type="GO" id="GO:0008324">
    <property type="term" value="F:monoatomic cation transmembrane transporter activity"/>
    <property type="evidence" value="ECO:0007669"/>
    <property type="project" value="InterPro"/>
</dbReference>
<dbReference type="SUPFAM" id="SSF54631">
    <property type="entry name" value="CBS-domain pair"/>
    <property type="match status" value="1"/>
</dbReference>
<dbReference type="Gene3D" id="3.10.580.10">
    <property type="entry name" value="CBS-domain"/>
    <property type="match status" value="1"/>
</dbReference>
<dbReference type="Pfam" id="PF01769">
    <property type="entry name" value="MgtE"/>
    <property type="match status" value="1"/>
</dbReference>
<organism evidence="10 11">
    <name type="scientific">Pseudarthrobacter oxydans</name>
    <name type="common">Arthrobacter oxydans</name>
    <dbReference type="NCBI Taxonomy" id="1671"/>
    <lineage>
        <taxon>Bacteria</taxon>
        <taxon>Bacillati</taxon>
        <taxon>Actinomycetota</taxon>
        <taxon>Actinomycetes</taxon>
        <taxon>Micrococcales</taxon>
        <taxon>Micrococcaceae</taxon>
        <taxon>Pseudarthrobacter</taxon>
    </lineage>
</organism>
<feature type="domain" description="SLC41A/MgtE integral membrane" evidence="9">
    <location>
        <begin position="200"/>
        <end position="319"/>
    </location>
</feature>
<evidence type="ECO:0000313" key="11">
    <source>
        <dbReference type="Proteomes" id="UP001262032"/>
    </source>
</evidence>
<dbReference type="RefSeq" id="WP_310110614.1">
    <property type="nucleotide sequence ID" value="NZ_JAVDTN010000004.1"/>
</dbReference>
<evidence type="ECO:0000256" key="2">
    <source>
        <dbReference type="ARBA" id="ARBA00009749"/>
    </source>
</evidence>
<feature type="transmembrane region" description="Helical" evidence="8">
    <location>
        <begin position="236"/>
        <end position="258"/>
    </location>
</feature>
<evidence type="ECO:0000256" key="3">
    <source>
        <dbReference type="ARBA" id="ARBA00022448"/>
    </source>
</evidence>